<keyword evidence="6" id="KW-0479">Metal-binding</keyword>
<dbReference type="CDD" id="cd16917">
    <property type="entry name" value="HATPase_UhpB-NarQ-NarX-like"/>
    <property type="match status" value="1"/>
</dbReference>
<dbReference type="GO" id="GO:0020037">
    <property type="term" value="F:heme binding"/>
    <property type="evidence" value="ECO:0007669"/>
    <property type="project" value="UniProtKB-ARBA"/>
</dbReference>
<gene>
    <name evidence="12" type="ORF">CDO52_14345</name>
</gene>
<evidence type="ECO:0000259" key="11">
    <source>
        <dbReference type="PROSITE" id="PS50109"/>
    </source>
</evidence>
<dbReference type="PANTHER" id="PTHR24421">
    <property type="entry name" value="NITRATE/NITRITE SENSOR PROTEIN NARX-RELATED"/>
    <property type="match status" value="1"/>
</dbReference>
<comment type="cofactor">
    <cofactor evidence="1">
        <name>Mg(2+)</name>
        <dbReference type="ChEBI" id="CHEBI:18420"/>
    </cofactor>
</comment>
<evidence type="ECO:0000256" key="4">
    <source>
        <dbReference type="ARBA" id="ARBA00022553"/>
    </source>
</evidence>
<keyword evidence="3" id="KW-0963">Cytoplasm</keyword>
<dbReference type="GO" id="GO:0046983">
    <property type="term" value="F:protein dimerization activity"/>
    <property type="evidence" value="ECO:0007669"/>
    <property type="project" value="InterPro"/>
</dbReference>
<dbReference type="GO" id="GO:0019825">
    <property type="term" value="F:oxygen binding"/>
    <property type="evidence" value="ECO:0007669"/>
    <property type="project" value="UniProtKB-ARBA"/>
</dbReference>
<dbReference type="GO" id="GO:0070026">
    <property type="term" value="F:nitric oxide binding"/>
    <property type="evidence" value="ECO:0007669"/>
    <property type="project" value="UniProtKB-ARBA"/>
</dbReference>
<evidence type="ECO:0000256" key="8">
    <source>
        <dbReference type="ARBA" id="ARBA00022842"/>
    </source>
</evidence>
<dbReference type="SUPFAM" id="SSF55874">
    <property type="entry name" value="ATPase domain of HSP90 chaperone/DNA topoisomerase II/histidine kinase"/>
    <property type="match status" value="1"/>
</dbReference>
<dbReference type="OrthoDB" id="5241249at2"/>
<dbReference type="InterPro" id="IPR029016">
    <property type="entry name" value="GAF-like_dom_sf"/>
</dbReference>
<dbReference type="KEGG" id="ngv:CDO52_14345"/>
<keyword evidence="10" id="KW-0902">Two-component regulatory system</keyword>
<dbReference type="Pfam" id="PF07730">
    <property type="entry name" value="HisKA_3"/>
    <property type="match status" value="1"/>
</dbReference>
<dbReference type="Gene3D" id="3.30.565.10">
    <property type="entry name" value="Histidine kinase-like ATPase, C-terminal domain"/>
    <property type="match status" value="1"/>
</dbReference>
<dbReference type="SMART" id="SM00065">
    <property type="entry name" value="GAF"/>
    <property type="match status" value="2"/>
</dbReference>
<accession>A0A223S6Q0</accession>
<dbReference type="InterPro" id="IPR036890">
    <property type="entry name" value="HATPase_C_sf"/>
</dbReference>
<dbReference type="SUPFAM" id="SSF55781">
    <property type="entry name" value="GAF domain-like"/>
    <property type="match status" value="2"/>
</dbReference>
<evidence type="ECO:0000256" key="10">
    <source>
        <dbReference type="ARBA" id="ARBA00023012"/>
    </source>
</evidence>
<dbReference type="Gene3D" id="1.20.5.1930">
    <property type="match status" value="1"/>
</dbReference>
<dbReference type="GO" id="GO:0000155">
    <property type="term" value="F:phosphorelay sensor kinase activity"/>
    <property type="evidence" value="ECO:0007669"/>
    <property type="project" value="InterPro"/>
</dbReference>
<proteinExistence type="predicted"/>
<dbReference type="PROSITE" id="PS50109">
    <property type="entry name" value="HIS_KIN"/>
    <property type="match status" value="1"/>
</dbReference>
<evidence type="ECO:0000256" key="1">
    <source>
        <dbReference type="ARBA" id="ARBA00001946"/>
    </source>
</evidence>
<organism evidence="12 13">
    <name type="scientific">Nocardiopsis gilva YIM 90087</name>
    <dbReference type="NCBI Taxonomy" id="1235441"/>
    <lineage>
        <taxon>Bacteria</taxon>
        <taxon>Bacillati</taxon>
        <taxon>Actinomycetota</taxon>
        <taxon>Actinomycetes</taxon>
        <taxon>Streptosporangiales</taxon>
        <taxon>Nocardiopsidaceae</taxon>
        <taxon>Nocardiopsis</taxon>
    </lineage>
</organism>
<keyword evidence="13" id="KW-1185">Reference proteome</keyword>
<reference evidence="12 13" key="1">
    <citation type="submission" date="2017-08" db="EMBL/GenBank/DDBJ databases">
        <title>The complete genome sequence of Nocardiopsis gilva YIM 90087.</title>
        <authorList>
            <person name="Yin M."/>
            <person name="Tang S."/>
        </authorList>
    </citation>
    <scope>NUCLEOTIDE SEQUENCE [LARGE SCALE GENOMIC DNA]</scope>
    <source>
        <strain evidence="12 13">YIM 90087</strain>
    </source>
</reference>
<dbReference type="AlphaFoldDB" id="A0A223S6Q0"/>
<dbReference type="RefSeq" id="WP_017621149.1">
    <property type="nucleotide sequence ID" value="NZ_ANBG01000387.1"/>
</dbReference>
<evidence type="ECO:0000256" key="6">
    <source>
        <dbReference type="ARBA" id="ARBA00022723"/>
    </source>
</evidence>
<evidence type="ECO:0000256" key="2">
    <source>
        <dbReference type="ARBA" id="ARBA00001971"/>
    </source>
</evidence>
<dbReference type="GO" id="GO:0016020">
    <property type="term" value="C:membrane"/>
    <property type="evidence" value="ECO:0007669"/>
    <property type="project" value="InterPro"/>
</dbReference>
<sequence length="573" mass="63270">MADPRPDDTGRERLLLPQMRLDDLLDEVQSRMATIMATRDRIHALLEAVITIGEGLELETLLRRVTEAAVTLVNARYGAIGVIGPNGELTRFIPVGVSEEQIAQIDHWPRGEGILGLLIKEPRPLRLSAITDHPESAGFPARHPEMRSFLGVPIRVRDDVFGNLYLSDKTDGDDFDEDDETLVLALATAAGVAIENAHLFEETRRRETWLDASGEITTRLLSGARTDEVLRLVARRARMMSEADLALIALPENDQERLVVQVCEGIDVTEGRGQAIDTAETLVGRVYARGEPRLADVTAHASRDAEFLRGLGLGPVLLVPFGPPERVRGVLVVGSRPGRSPFPESVQDMLFTFADHAAVALELAETRHTAERLSVLEDRDRIARDLHDIVIQRLFATAMSLMGAVNRISDRESTERVQRAVDDLDDTIRQIRSTIFELQHTNENDEENWLRAQILDVVNNSAGTLGFSPRLLLEGPIDSAVEPSIADQLLAVLQEALSNVARHARASHVGVDIRVRDEAVAVRVEDNGAGIPKQVRRSGLRNVRTRADQLGGEFETRPRDGGGTVFHWRVPLA</sequence>
<dbReference type="GO" id="GO:0019826">
    <property type="term" value="F:oxygen sensor activity"/>
    <property type="evidence" value="ECO:0007669"/>
    <property type="project" value="UniProtKB-ARBA"/>
</dbReference>
<dbReference type="PANTHER" id="PTHR24421:SF56">
    <property type="entry name" value="OXYGEN SENSOR HISTIDINE KINASE RESPONSE REGULATOR DOST"/>
    <property type="match status" value="1"/>
</dbReference>
<dbReference type="Pfam" id="PF13492">
    <property type="entry name" value="GAF_3"/>
    <property type="match status" value="1"/>
</dbReference>
<dbReference type="GO" id="GO:0070025">
    <property type="term" value="F:carbon monoxide binding"/>
    <property type="evidence" value="ECO:0007669"/>
    <property type="project" value="UniProtKB-ARBA"/>
</dbReference>
<dbReference type="EMBL" id="CP022753">
    <property type="protein sequence ID" value="ASU83804.1"/>
    <property type="molecule type" value="Genomic_DNA"/>
</dbReference>
<evidence type="ECO:0000256" key="9">
    <source>
        <dbReference type="ARBA" id="ARBA00023004"/>
    </source>
</evidence>
<comment type="cofactor">
    <cofactor evidence="2">
        <name>heme</name>
        <dbReference type="ChEBI" id="CHEBI:30413"/>
    </cofactor>
</comment>
<keyword evidence="9" id="KW-0408">Iron</keyword>
<evidence type="ECO:0000256" key="7">
    <source>
        <dbReference type="ARBA" id="ARBA00022777"/>
    </source>
</evidence>
<dbReference type="Pfam" id="PF02518">
    <property type="entry name" value="HATPase_c"/>
    <property type="match status" value="1"/>
</dbReference>
<keyword evidence="8" id="KW-0460">Magnesium</keyword>
<feature type="domain" description="Histidine kinase" evidence="11">
    <location>
        <begin position="487"/>
        <end position="573"/>
    </location>
</feature>
<dbReference type="Gene3D" id="3.30.450.40">
    <property type="match status" value="2"/>
</dbReference>
<dbReference type="InterPro" id="IPR005467">
    <property type="entry name" value="His_kinase_dom"/>
</dbReference>
<protein>
    <submittedName>
        <fullName evidence="12">Histidine kinase</fullName>
    </submittedName>
</protein>
<dbReference type="FunFam" id="3.30.450.40:FF:000052">
    <property type="entry name" value="Oxygen sensor histidine kinase response regulator DevS/DosS"/>
    <property type="match status" value="1"/>
</dbReference>
<dbReference type="SMART" id="SM00387">
    <property type="entry name" value="HATPase_c"/>
    <property type="match status" value="1"/>
</dbReference>
<dbReference type="InterPro" id="IPR003018">
    <property type="entry name" value="GAF"/>
</dbReference>
<dbReference type="InterPro" id="IPR003594">
    <property type="entry name" value="HATPase_dom"/>
</dbReference>
<keyword evidence="4" id="KW-0597">Phosphoprotein</keyword>
<name>A0A223S6Q0_9ACTN</name>
<dbReference type="InterPro" id="IPR011712">
    <property type="entry name" value="Sig_transdc_His_kin_sub3_dim/P"/>
</dbReference>
<dbReference type="GO" id="GO:0000287">
    <property type="term" value="F:magnesium ion binding"/>
    <property type="evidence" value="ECO:0007669"/>
    <property type="project" value="UniProtKB-ARBA"/>
</dbReference>
<dbReference type="GO" id="GO:0070483">
    <property type="term" value="P:detection of hypoxia"/>
    <property type="evidence" value="ECO:0007669"/>
    <property type="project" value="UniProtKB-ARBA"/>
</dbReference>
<evidence type="ECO:0000313" key="13">
    <source>
        <dbReference type="Proteomes" id="UP000215005"/>
    </source>
</evidence>
<keyword evidence="7 12" id="KW-0418">Kinase</keyword>
<dbReference type="GO" id="GO:0005524">
    <property type="term" value="F:ATP binding"/>
    <property type="evidence" value="ECO:0007669"/>
    <property type="project" value="UniProtKB-ARBA"/>
</dbReference>
<dbReference type="Pfam" id="PF13185">
    <property type="entry name" value="GAF_2"/>
    <property type="match status" value="1"/>
</dbReference>
<dbReference type="InterPro" id="IPR050482">
    <property type="entry name" value="Sensor_HK_TwoCompSys"/>
</dbReference>
<evidence type="ECO:0000313" key="12">
    <source>
        <dbReference type="EMBL" id="ASU83804.1"/>
    </source>
</evidence>
<keyword evidence="5" id="KW-0808">Transferase</keyword>
<evidence type="ECO:0000256" key="3">
    <source>
        <dbReference type="ARBA" id="ARBA00022490"/>
    </source>
</evidence>
<evidence type="ECO:0000256" key="5">
    <source>
        <dbReference type="ARBA" id="ARBA00022679"/>
    </source>
</evidence>
<dbReference type="Proteomes" id="UP000215005">
    <property type="component" value="Chromosome"/>
</dbReference>